<sequence length="183" mass="20786">MIGVVFLIVSFWVWKTMRADYDQEDILTLSLLLAGAAWALGWGWKWWDLMGVLAGVTLVLVVWCKFKKWDAWEWADVVARASLVVGAAAALGRGWWVVGSVMGIGVLALWGLAAVYRKFRWYKSGKRGLVGLACAVWWTGVWMGLAPWQNYKVYLAAWIFVTLAVSVYLRAGYRFSKITWIKK</sequence>
<organism evidence="2 3">
    <name type="scientific">Candidatus Amesbacteria bacterium GW2011_GWA1_47_20</name>
    <dbReference type="NCBI Taxonomy" id="1618354"/>
    <lineage>
        <taxon>Bacteria</taxon>
        <taxon>Candidatus Amesiibacteriota</taxon>
    </lineage>
</organism>
<dbReference type="EMBL" id="LCOA01000009">
    <property type="protein sequence ID" value="KKU69807.1"/>
    <property type="molecule type" value="Genomic_DNA"/>
</dbReference>
<name>A0A0G1SK41_9BACT</name>
<feature type="transmembrane region" description="Helical" evidence="1">
    <location>
        <begin position="128"/>
        <end position="148"/>
    </location>
</feature>
<keyword evidence="1" id="KW-1133">Transmembrane helix</keyword>
<feature type="transmembrane region" description="Helical" evidence="1">
    <location>
        <begin position="154"/>
        <end position="173"/>
    </location>
</feature>
<keyword evidence="1" id="KW-0472">Membrane</keyword>
<accession>A0A0G1SK41</accession>
<gene>
    <name evidence="2" type="ORF">UX92_C0009G0017</name>
</gene>
<evidence type="ECO:0000313" key="2">
    <source>
        <dbReference type="EMBL" id="KKU69807.1"/>
    </source>
</evidence>
<evidence type="ECO:0000313" key="3">
    <source>
        <dbReference type="Proteomes" id="UP000034565"/>
    </source>
</evidence>
<reference evidence="2 3" key="1">
    <citation type="journal article" date="2015" name="Nature">
        <title>rRNA introns, odd ribosomes, and small enigmatic genomes across a large radiation of phyla.</title>
        <authorList>
            <person name="Brown C.T."/>
            <person name="Hug L.A."/>
            <person name="Thomas B.C."/>
            <person name="Sharon I."/>
            <person name="Castelle C.J."/>
            <person name="Singh A."/>
            <person name="Wilkins M.J."/>
            <person name="Williams K.H."/>
            <person name="Banfield J.F."/>
        </authorList>
    </citation>
    <scope>NUCLEOTIDE SEQUENCE [LARGE SCALE GENOMIC DNA]</scope>
</reference>
<evidence type="ECO:0000256" key="1">
    <source>
        <dbReference type="SAM" id="Phobius"/>
    </source>
</evidence>
<dbReference type="Proteomes" id="UP000034565">
    <property type="component" value="Unassembled WGS sequence"/>
</dbReference>
<proteinExistence type="predicted"/>
<comment type="caution">
    <text evidence="2">The sequence shown here is derived from an EMBL/GenBank/DDBJ whole genome shotgun (WGS) entry which is preliminary data.</text>
</comment>
<feature type="transmembrane region" description="Helical" evidence="1">
    <location>
        <begin position="95"/>
        <end position="116"/>
    </location>
</feature>
<protein>
    <submittedName>
        <fullName evidence="2">Uncharacterized protein</fullName>
    </submittedName>
</protein>
<dbReference type="AlphaFoldDB" id="A0A0G1SK41"/>
<keyword evidence="1" id="KW-0812">Transmembrane</keyword>